<dbReference type="GO" id="GO:0030267">
    <property type="term" value="F:glyoxylate reductase (NADPH) activity"/>
    <property type="evidence" value="ECO:0007669"/>
    <property type="project" value="TreeGrafter"/>
</dbReference>
<evidence type="ECO:0000259" key="6">
    <source>
        <dbReference type="Pfam" id="PF02826"/>
    </source>
</evidence>
<dbReference type="GO" id="GO:0005829">
    <property type="term" value="C:cytosol"/>
    <property type="evidence" value="ECO:0007669"/>
    <property type="project" value="TreeGrafter"/>
</dbReference>
<keyword evidence="2 4" id="KW-0560">Oxidoreductase</keyword>
<evidence type="ECO:0000256" key="3">
    <source>
        <dbReference type="ARBA" id="ARBA00023027"/>
    </source>
</evidence>
<gene>
    <name evidence="7" type="ORF">EV652_1131</name>
</gene>
<evidence type="ECO:0000313" key="8">
    <source>
        <dbReference type="Proteomes" id="UP000294508"/>
    </source>
</evidence>
<dbReference type="Gene3D" id="3.40.50.720">
    <property type="entry name" value="NAD(P)-binding Rossmann-like Domain"/>
    <property type="match status" value="2"/>
</dbReference>
<accession>A0A4R2H609</accession>
<evidence type="ECO:0000259" key="5">
    <source>
        <dbReference type="Pfam" id="PF00389"/>
    </source>
</evidence>
<organism evidence="7 8">
    <name type="scientific">Kribbella steppae</name>
    <dbReference type="NCBI Taxonomy" id="2512223"/>
    <lineage>
        <taxon>Bacteria</taxon>
        <taxon>Bacillati</taxon>
        <taxon>Actinomycetota</taxon>
        <taxon>Actinomycetes</taxon>
        <taxon>Propionibacteriales</taxon>
        <taxon>Kribbellaceae</taxon>
        <taxon>Kribbella</taxon>
    </lineage>
</organism>
<dbReference type="PANTHER" id="PTHR10996:SF178">
    <property type="entry name" value="2-HYDROXYACID DEHYDROGENASE YGL185C-RELATED"/>
    <property type="match status" value="1"/>
</dbReference>
<feature type="domain" description="D-isomer specific 2-hydroxyacid dehydrogenase catalytic" evidence="5">
    <location>
        <begin position="15"/>
        <end position="321"/>
    </location>
</feature>
<name>A0A4R2H609_9ACTN</name>
<dbReference type="Proteomes" id="UP000294508">
    <property type="component" value="Unassembled WGS sequence"/>
</dbReference>
<dbReference type="EMBL" id="SLWN01000013">
    <property type="protein sequence ID" value="TCO19602.1"/>
    <property type="molecule type" value="Genomic_DNA"/>
</dbReference>
<proteinExistence type="inferred from homology"/>
<keyword evidence="3" id="KW-0520">NAD</keyword>
<dbReference type="InterPro" id="IPR050223">
    <property type="entry name" value="D-isomer_2-hydroxyacid_DH"/>
</dbReference>
<keyword evidence="8" id="KW-1185">Reference proteome</keyword>
<dbReference type="Pfam" id="PF00389">
    <property type="entry name" value="2-Hacid_dh"/>
    <property type="match status" value="1"/>
</dbReference>
<comment type="caution">
    <text evidence="7">The sequence shown here is derived from an EMBL/GenBank/DDBJ whole genome shotgun (WGS) entry which is preliminary data.</text>
</comment>
<dbReference type="SUPFAM" id="SSF51735">
    <property type="entry name" value="NAD(P)-binding Rossmann-fold domains"/>
    <property type="match status" value="1"/>
</dbReference>
<evidence type="ECO:0000256" key="4">
    <source>
        <dbReference type="RuleBase" id="RU003719"/>
    </source>
</evidence>
<protein>
    <submittedName>
        <fullName evidence="7">Phosphoglycerate dehydrogenase-like enzyme</fullName>
    </submittedName>
</protein>
<dbReference type="InterPro" id="IPR036291">
    <property type="entry name" value="NAD(P)-bd_dom_sf"/>
</dbReference>
<evidence type="ECO:0000256" key="2">
    <source>
        <dbReference type="ARBA" id="ARBA00023002"/>
    </source>
</evidence>
<dbReference type="InterPro" id="IPR006140">
    <property type="entry name" value="D-isomer_DH_NAD-bd"/>
</dbReference>
<reference evidence="7 8" key="1">
    <citation type="journal article" date="2015" name="Stand. Genomic Sci.">
        <title>Genomic Encyclopedia of Bacterial and Archaeal Type Strains, Phase III: the genomes of soil and plant-associated and newly described type strains.</title>
        <authorList>
            <person name="Whitman W.B."/>
            <person name="Woyke T."/>
            <person name="Klenk H.P."/>
            <person name="Zhou Y."/>
            <person name="Lilburn T.G."/>
            <person name="Beck B.J."/>
            <person name="De Vos P."/>
            <person name="Vandamme P."/>
            <person name="Eisen J.A."/>
            <person name="Garrity G."/>
            <person name="Hugenholtz P."/>
            <person name="Kyrpides N.C."/>
        </authorList>
    </citation>
    <scope>NUCLEOTIDE SEQUENCE [LARGE SCALE GENOMIC DNA]</scope>
    <source>
        <strain evidence="7 8">VKM Ac-2572</strain>
    </source>
</reference>
<dbReference type="GO" id="GO:0016618">
    <property type="term" value="F:hydroxypyruvate reductase [NAD(P)H] activity"/>
    <property type="evidence" value="ECO:0007669"/>
    <property type="project" value="TreeGrafter"/>
</dbReference>
<dbReference type="CDD" id="cd12165">
    <property type="entry name" value="2-Hacid_dh_6"/>
    <property type="match status" value="1"/>
</dbReference>
<evidence type="ECO:0000256" key="1">
    <source>
        <dbReference type="ARBA" id="ARBA00005854"/>
    </source>
</evidence>
<dbReference type="OrthoDB" id="117809at2"/>
<dbReference type="InterPro" id="IPR006139">
    <property type="entry name" value="D-isomer_2_OHA_DH_cat_dom"/>
</dbReference>
<dbReference type="SUPFAM" id="SSF52283">
    <property type="entry name" value="Formate/glycerate dehydrogenase catalytic domain-like"/>
    <property type="match status" value="1"/>
</dbReference>
<sequence>MRDPVVAISYAVSDESRVAILDALGDTSYVVFLQDQRPTERMETLRRAEALIGWRLNREVSPDQFAHAARLRLIQFVSVGVDSVDFTAIPPGIVITGNAGAYAGPMAEHVMAMTLSLAKRLPQRHAALGNGEFDQQAPSLTLDGAVCAILGFGGIGHRTAQLMRAFGARIHAVNTSGSTTEQVEYVGTLADLDKVLAVADVLVLSLPLTRTTRGIIGDRELALMRPTAIVVNVARAGIIDQPALYEHLRANPDFCAGIDTWWHEPPLGEDFRTDYPFFDLPNVLGSPHNSAIVAGSHASAARHAAQNVRRYLEGQSPAGIVRPDDYITPQPLNGDPR</sequence>
<dbReference type="Pfam" id="PF02826">
    <property type="entry name" value="2-Hacid_dh_C"/>
    <property type="match status" value="1"/>
</dbReference>
<comment type="similarity">
    <text evidence="1 4">Belongs to the D-isomer specific 2-hydroxyacid dehydrogenase family.</text>
</comment>
<feature type="domain" description="D-isomer specific 2-hydroxyacid dehydrogenase NAD-binding" evidence="6">
    <location>
        <begin position="111"/>
        <end position="289"/>
    </location>
</feature>
<dbReference type="AlphaFoldDB" id="A0A4R2H609"/>
<evidence type="ECO:0000313" key="7">
    <source>
        <dbReference type="EMBL" id="TCO19602.1"/>
    </source>
</evidence>
<dbReference type="GO" id="GO:0051287">
    <property type="term" value="F:NAD binding"/>
    <property type="evidence" value="ECO:0007669"/>
    <property type="project" value="InterPro"/>
</dbReference>
<dbReference type="PANTHER" id="PTHR10996">
    <property type="entry name" value="2-HYDROXYACID DEHYDROGENASE-RELATED"/>
    <property type="match status" value="1"/>
</dbReference>
<dbReference type="RefSeq" id="WP_132213089.1">
    <property type="nucleotide sequence ID" value="NZ_SLWN01000013.1"/>
</dbReference>